<reference evidence="1" key="2">
    <citation type="submission" date="2022-10" db="EMBL/GenBank/DDBJ databases">
        <authorList>
            <consortium name="ENA_rothamsted_submissions"/>
            <consortium name="culmorum"/>
            <person name="King R."/>
        </authorList>
    </citation>
    <scope>NUCLEOTIDE SEQUENCE</scope>
</reference>
<dbReference type="OrthoDB" id="7475009at2759"/>
<evidence type="ECO:0000313" key="2">
    <source>
        <dbReference type="Proteomes" id="UP001153714"/>
    </source>
</evidence>
<sequence length="476" mass="54438">MKRHKKNVFAEKFRLLNSQGSTEEINWSSSDSNEFENISTNVDKLHKVSHTRKRKRKQKVPKNISNLSVTFVDASKTTKDAHNTNLEVSENSEKDAQSSPILGNIQYFPPYKASNVTTSPVLIPKVIAPKSKVENSLKSPILILKAVSPKVSPKVKKKLFNFASSNYETYTSKLTNKSTTNNCLDRRKLSNELCHLKSQSSNEGLDQNHTCVKALHSNEIILNNDKTKHSICLVDDFKINNIKQELNENDKQNINYTIQETPELNLDDSMAMLKTNSKDLAKKVKSYLDCDFSSETASQITISDLTTPNNSSKASDDIEIISTITQVPSNRNSSESIQELPEDMNKKEKKLKYRKDGLAYRLNNLLKKQTASTSLWQHERFMAANSNFVIPKGEYKPFRICKQDFKYGSYLLETMDFNDDKFLILINKSFVSYYNIKVNAILKLYEPYKIIEFNDDCKLILNVCKFECVEIDDINI</sequence>
<organism evidence="1 2">
    <name type="scientific">Diatraea saccharalis</name>
    <name type="common">sugarcane borer</name>
    <dbReference type="NCBI Taxonomy" id="40085"/>
    <lineage>
        <taxon>Eukaryota</taxon>
        <taxon>Metazoa</taxon>
        <taxon>Ecdysozoa</taxon>
        <taxon>Arthropoda</taxon>
        <taxon>Hexapoda</taxon>
        <taxon>Insecta</taxon>
        <taxon>Pterygota</taxon>
        <taxon>Neoptera</taxon>
        <taxon>Endopterygota</taxon>
        <taxon>Lepidoptera</taxon>
        <taxon>Glossata</taxon>
        <taxon>Ditrysia</taxon>
        <taxon>Pyraloidea</taxon>
        <taxon>Crambidae</taxon>
        <taxon>Crambinae</taxon>
        <taxon>Diatraea</taxon>
    </lineage>
</organism>
<protein>
    <submittedName>
        <fullName evidence="1">Uncharacterized protein</fullName>
    </submittedName>
</protein>
<dbReference type="Proteomes" id="UP001153714">
    <property type="component" value="Chromosome 20"/>
</dbReference>
<dbReference type="EMBL" id="OU893351">
    <property type="protein sequence ID" value="CAG9789840.1"/>
    <property type="molecule type" value="Genomic_DNA"/>
</dbReference>
<name>A0A9N9R5T3_9NEOP</name>
<reference evidence="1" key="1">
    <citation type="submission" date="2021-12" db="EMBL/GenBank/DDBJ databases">
        <authorList>
            <person name="King R."/>
        </authorList>
    </citation>
    <scope>NUCLEOTIDE SEQUENCE</scope>
</reference>
<keyword evidence="2" id="KW-1185">Reference proteome</keyword>
<dbReference type="AlphaFoldDB" id="A0A9N9R5T3"/>
<gene>
    <name evidence="1" type="ORF">DIATSA_LOCUS7545</name>
</gene>
<evidence type="ECO:0000313" key="1">
    <source>
        <dbReference type="EMBL" id="CAG9789840.1"/>
    </source>
</evidence>
<accession>A0A9N9R5T3</accession>
<proteinExistence type="predicted"/>